<evidence type="ECO:0000256" key="1">
    <source>
        <dbReference type="SAM" id="MobiDB-lite"/>
    </source>
</evidence>
<dbReference type="EMBL" id="BMPQ01000001">
    <property type="protein sequence ID" value="GGK45648.1"/>
    <property type="molecule type" value="Genomic_DNA"/>
</dbReference>
<dbReference type="Proteomes" id="UP000637788">
    <property type="component" value="Unassembled WGS sequence"/>
</dbReference>
<feature type="signal peptide" evidence="2">
    <location>
        <begin position="1"/>
        <end position="20"/>
    </location>
</feature>
<organism evidence="3 4">
    <name type="scientific">Streptomyces flaveus</name>
    <dbReference type="NCBI Taxonomy" id="66370"/>
    <lineage>
        <taxon>Bacteria</taxon>
        <taxon>Bacillati</taxon>
        <taxon>Actinomycetota</taxon>
        <taxon>Actinomycetes</taxon>
        <taxon>Kitasatosporales</taxon>
        <taxon>Streptomycetaceae</taxon>
        <taxon>Streptomyces</taxon>
        <taxon>Streptomyces aurantiacus group</taxon>
    </lineage>
</organism>
<reference evidence="3" key="1">
    <citation type="journal article" date="2014" name="Int. J. Syst. Evol. Microbiol.">
        <title>Complete genome sequence of Corynebacterium casei LMG S-19264T (=DSM 44701T), isolated from a smear-ripened cheese.</title>
        <authorList>
            <consortium name="US DOE Joint Genome Institute (JGI-PGF)"/>
            <person name="Walter F."/>
            <person name="Albersmeier A."/>
            <person name="Kalinowski J."/>
            <person name="Ruckert C."/>
        </authorList>
    </citation>
    <scope>NUCLEOTIDE SEQUENCE</scope>
    <source>
        <strain evidence="3">JCM 3035</strain>
    </source>
</reference>
<accession>A0A917QDS7</accession>
<protein>
    <submittedName>
        <fullName evidence="3">Uncharacterized protein</fullName>
    </submittedName>
</protein>
<feature type="compositionally biased region" description="Basic residues" evidence="1">
    <location>
        <begin position="51"/>
        <end position="64"/>
    </location>
</feature>
<comment type="caution">
    <text evidence="3">The sequence shown here is derived from an EMBL/GenBank/DDBJ whole genome shotgun (WGS) entry which is preliminary data.</text>
</comment>
<keyword evidence="2" id="KW-0732">Signal</keyword>
<gene>
    <name evidence="3" type="ORF">GCM10010094_01820</name>
</gene>
<sequence length="70" mass="7289">MTTTLRASATPFLTACPALACPAADTLFPNVLTSPVRAIYGITGRGRRRVSRGGRAAGIRRARAGRGAYA</sequence>
<feature type="region of interest" description="Disordered" evidence="1">
    <location>
        <begin position="51"/>
        <end position="70"/>
    </location>
</feature>
<feature type="chain" id="PRO_5037617382" evidence="2">
    <location>
        <begin position="21"/>
        <end position="70"/>
    </location>
</feature>
<evidence type="ECO:0000313" key="4">
    <source>
        <dbReference type="Proteomes" id="UP000637788"/>
    </source>
</evidence>
<evidence type="ECO:0000313" key="3">
    <source>
        <dbReference type="EMBL" id="GGK45648.1"/>
    </source>
</evidence>
<reference evidence="3" key="2">
    <citation type="submission" date="2020-09" db="EMBL/GenBank/DDBJ databases">
        <authorList>
            <person name="Sun Q."/>
            <person name="Ohkuma M."/>
        </authorList>
    </citation>
    <scope>NUCLEOTIDE SEQUENCE</scope>
    <source>
        <strain evidence="3">JCM 3035</strain>
    </source>
</reference>
<dbReference type="AlphaFoldDB" id="A0A917QDS7"/>
<name>A0A917QDS7_9ACTN</name>
<proteinExistence type="predicted"/>
<keyword evidence="4" id="KW-1185">Reference proteome</keyword>
<evidence type="ECO:0000256" key="2">
    <source>
        <dbReference type="SAM" id="SignalP"/>
    </source>
</evidence>